<keyword evidence="3" id="KW-0472">Membrane</keyword>
<evidence type="ECO:0000313" key="7">
    <source>
        <dbReference type="EMBL" id="VFK16705.1"/>
    </source>
</evidence>
<dbReference type="PANTHER" id="PTHR33393">
    <property type="entry name" value="POLYGLUTAMINE SYNTHESIS ACCESSORY PROTEIN RV0574C-RELATED"/>
    <property type="match status" value="1"/>
</dbReference>
<evidence type="ECO:0000313" key="6">
    <source>
        <dbReference type="EMBL" id="VFJ68293.1"/>
    </source>
</evidence>
<sequence length="793" mass="86313">MTMYLGVGKTKFPEEPVYITPFQPWREALTSFHVLLIIFLYAGLPIAHAGVQPPDPRLDTPDGAPHVFEENTGQPPAGRSIAGPTLTGRIIAGRIINLAGSPIRNATIRAATGRATSDASGHFQLPAVPASAPVQWVTVDHPDYLPRTRAAKVGEPVLLRLTPDDGHTVAVFFGGDTMFGRRYYDPNEDGNTEDGLLPPGPNAKDHLNLLQGVRPLLSSPHITVLNLETPLAEDPWYDHRKGPRPAGFDPNKSITFATHVSAARALAQSGVDVVDLANNHIYDMLDPGVANTLSVVEKAGLLQTGAGMTETGAWRPAVITEAGQTFAFLACGATRPDDGSGPYASDEKNKGGAARCREDDIRRIVAKTRARYDHVILMIHTGKEYYRRHPNDKPRRLTAIAREAGVTLVINHGAHITGGFDWDGRSLAAWGLGNFAFDQNYWMTFQSYLLTVHLRRGKVIRAYADPLMIEGYLPKAVAGGFADYMAREAAGREFVPIKNSPFVVEDGAMESDFHHRAARKTSTVSLDGGTAPGRIFALPRAQWVSGMGVSGTPGPGAVRLGRDLIWTGSFERDTMDETSPGGALWRLAVDEQAPSEEKRNLALYRPEGKEMLIGPGYARTGERGIRLRREAEDGDKNGGNAILTLIDRIQMPPATRAISVAGWLRADRKETEVALSVYWYDTRYKSSIGHETEELTVPVAHAWIPFQVHLTVPEKALAVKPFLRLMPAGTGAAAADFDDIRLIAWAPGDAAYTPLYDHVRVTGRVDLEISQDILPGAEDWVGEVSLVDFGSPR</sequence>
<dbReference type="InterPro" id="IPR019079">
    <property type="entry name" value="Capsule_synth_CapA"/>
</dbReference>
<dbReference type="PANTHER" id="PTHR33393:SF11">
    <property type="entry name" value="POLYGLUTAMINE SYNTHESIS ACCESSORY PROTEIN RV0574C-RELATED"/>
    <property type="match status" value="1"/>
</dbReference>
<comment type="similarity">
    <text evidence="1">Belongs to the CapA family.</text>
</comment>
<dbReference type="AlphaFoldDB" id="A0A450TKU8"/>
<name>A0A450TKU8_9GAMM</name>
<dbReference type="EMBL" id="CAADEZ010000447">
    <property type="protein sequence ID" value="VFJ67436.1"/>
    <property type="molecule type" value="Genomic_DNA"/>
</dbReference>
<dbReference type="SMART" id="SM00854">
    <property type="entry name" value="PGA_cap"/>
    <property type="match status" value="1"/>
</dbReference>
<accession>A0A450TKU8</accession>
<dbReference type="CDD" id="cd07381">
    <property type="entry name" value="MPP_CapA"/>
    <property type="match status" value="1"/>
</dbReference>
<evidence type="ECO:0000313" key="5">
    <source>
        <dbReference type="EMBL" id="VFJ67436.1"/>
    </source>
</evidence>
<evidence type="ECO:0000256" key="1">
    <source>
        <dbReference type="ARBA" id="ARBA00005662"/>
    </source>
</evidence>
<dbReference type="EMBL" id="CAADFL010000438">
    <property type="protein sequence ID" value="VFK16705.1"/>
    <property type="molecule type" value="Genomic_DNA"/>
</dbReference>
<feature type="domain" description="Capsule synthesis protein CapA" evidence="4">
    <location>
        <begin position="170"/>
        <end position="439"/>
    </location>
</feature>
<feature type="region of interest" description="Disordered" evidence="2">
    <location>
        <begin position="53"/>
        <end position="83"/>
    </location>
</feature>
<dbReference type="EMBL" id="CAADFA010000481">
    <property type="protein sequence ID" value="VFJ68293.1"/>
    <property type="molecule type" value="Genomic_DNA"/>
</dbReference>
<feature type="transmembrane region" description="Helical" evidence="3">
    <location>
        <begin position="32"/>
        <end position="51"/>
    </location>
</feature>
<dbReference type="InterPro" id="IPR052169">
    <property type="entry name" value="CW_Biosynth-Accessory"/>
</dbReference>
<evidence type="ECO:0000256" key="3">
    <source>
        <dbReference type="SAM" id="Phobius"/>
    </source>
</evidence>
<keyword evidence="3" id="KW-1133">Transmembrane helix</keyword>
<dbReference type="SUPFAM" id="SSF56300">
    <property type="entry name" value="Metallo-dependent phosphatases"/>
    <property type="match status" value="1"/>
</dbReference>
<keyword evidence="3" id="KW-0812">Transmembrane</keyword>
<dbReference type="SUPFAM" id="SSF49464">
    <property type="entry name" value="Carboxypeptidase regulatory domain-like"/>
    <property type="match status" value="1"/>
</dbReference>
<dbReference type="Gene3D" id="3.60.21.10">
    <property type="match status" value="1"/>
</dbReference>
<dbReference type="InterPro" id="IPR029052">
    <property type="entry name" value="Metallo-depent_PP-like"/>
</dbReference>
<evidence type="ECO:0000259" key="4">
    <source>
        <dbReference type="SMART" id="SM00854"/>
    </source>
</evidence>
<protein>
    <submittedName>
        <fullName evidence="6">Poly-gamma-glutamate synthesis protein (Capsule biosynthesis protein)</fullName>
    </submittedName>
</protein>
<gene>
    <name evidence="5" type="ORF">BECKFM1743A_GA0114220_104471</name>
    <name evidence="7" type="ORF">BECKFM1743B_GA0114221_104382</name>
    <name evidence="6" type="ORF">BECKFM1743C_GA0114222_104812</name>
</gene>
<reference evidence="6" key="1">
    <citation type="submission" date="2019-02" db="EMBL/GenBank/DDBJ databases">
        <authorList>
            <person name="Gruber-Vodicka R. H."/>
            <person name="Seah K. B. B."/>
        </authorList>
    </citation>
    <scope>NUCLEOTIDE SEQUENCE</scope>
    <source>
        <strain evidence="5">BECK_BZ163</strain>
        <strain evidence="7">BECK_BZ164</strain>
        <strain evidence="6">BECK_BZ165</strain>
    </source>
</reference>
<dbReference type="InterPro" id="IPR008969">
    <property type="entry name" value="CarboxyPept-like_regulatory"/>
</dbReference>
<dbReference type="Pfam" id="PF09587">
    <property type="entry name" value="PGA_cap"/>
    <property type="match status" value="1"/>
</dbReference>
<evidence type="ECO:0000256" key="2">
    <source>
        <dbReference type="SAM" id="MobiDB-lite"/>
    </source>
</evidence>
<organism evidence="6">
    <name type="scientific">Candidatus Kentrum sp. FM</name>
    <dbReference type="NCBI Taxonomy" id="2126340"/>
    <lineage>
        <taxon>Bacteria</taxon>
        <taxon>Pseudomonadati</taxon>
        <taxon>Pseudomonadota</taxon>
        <taxon>Gammaproteobacteria</taxon>
        <taxon>Candidatus Kentrum</taxon>
    </lineage>
</organism>
<proteinExistence type="inferred from homology"/>